<dbReference type="Proteomes" id="UP000237061">
    <property type="component" value="Unassembled WGS sequence"/>
</dbReference>
<dbReference type="PANTHER" id="PTHR19372:SF7">
    <property type="entry name" value="SULFITE OXIDASE, MITOCHONDRIAL"/>
    <property type="match status" value="1"/>
</dbReference>
<feature type="compositionally biased region" description="Polar residues" evidence="1">
    <location>
        <begin position="525"/>
        <end position="534"/>
    </location>
</feature>
<keyword evidence="2" id="KW-0812">Transmembrane</keyword>
<proteinExistence type="predicted"/>
<keyword evidence="2" id="KW-0472">Membrane</keyword>
<dbReference type="EMBL" id="PPXC01000015">
    <property type="protein sequence ID" value="POH72244.1"/>
    <property type="molecule type" value="Genomic_DNA"/>
</dbReference>
<keyword evidence="5" id="KW-1185">Reference proteome</keyword>
<dbReference type="SUPFAM" id="SSF81296">
    <property type="entry name" value="E set domains"/>
    <property type="match status" value="1"/>
</dbReference>
<comment type="caution">
    <text evidence="4">The sequence shown here is derived from an EMBL/GenBank/DDBJ whole genome shotgun (WGS) entry which is preliminary data.</text>
</comment>
<dbReference type="InterPro" id="IPR000572">
    <property type="entry name" value="OxRdtase_Mopterin-bd_dom"/>
</dbReference>
<sequence>MGKQSTATRQQNRRAILDGALAGVISAGVLFAVAQLVAAFFGPVASPLTSVGSTFIDFTPKWMKNFAIATFGTNDKMVLLISMTIAAALLAAAAGVVARKSLKAGSAMVLGFAVVMALCIITRAGASIFDLVPLLLGTAAGLWALRYLTPPSKVKPHPADTPVNTSPAAAAQPVPDTGPSRRSFILRSAALAGIAVVVGIGGTVLATTRNAVNTVREALKLPTPKTKAAALPAGVQAPVEGVTPFVTPNADFYRIDTALIVPEIDPSSWKLRVHGMVEEEFTMDFDELLASELIESYVTLTCVSNVVGGNLAGNAKWLGFPLREVLARAKPKDGADMVLSTSIDGFSASTPLPVLQDDRNAMLAVGMNGDPLPLDHGFPVRMVVPGLYGFVSATKWVVDLEVTTFAEKAGYWTSRGWSSHGPIKTASRIEVPRALGRVPAGKVSIGGSAWAQTKGISKVEIQLDGGAWQVAQLADEASVDTWRQWSYIWDNAPAGTHKVRVRAYDADGELQIEQQAPPEPDGSTGWHSITFNVT</sequence>
<evidence type="ECO:0000259" key="3">
    <source>
        <dbReference type="Pfam" id="PF00174"/>
    </source>
</evidence>
<evidence type="ECO:0000256" key="2">
    <source>
        <dbReference type="SAM" id="Phobius"/>
    </source>
</evidence>
<dbReference type="Gene3D" id="3.90.420.10">
    <property type="entry name" value="Oxidoreductase, molybdopterin-binding domain"/>
    <property type="match status" value="1"/>
</dbReference>
<gene>
    <name evidence="4" type="ORF">CVS27_16290</name>
</gene>
<evidence type="ECO:0000313" key="5">
    <source>
        <dbReference type="Proteomes" id="UP000237061"/>
    </source>
</evidence>
<feature type="region of interest" description="Disordered" evidence="1">
    <location>
        <begin position="154"/>
        <end position="176"/>
    </location>
</feature>
<dbReference type="Gene3D" id="2.60.40.650">
    <property type="match status" value="1"/>
</dbReference>
<dbReference type="Pfam" id="PF00174">
    <property type="entry name" value="Oxidored_molyb"/>
    <property type="match status" value="1"/>
</dbReference>
<dbReference type="Pfam" id="PF17957">
    <property type="entry name" value="Big_7"/>
    <property type="match status" value="1"/>
</dbReference>
<feature type="transmembrane region" description="Helical" evidence="2">
    <location>
        <begin position="77"/>
        <end position="98"/>
    </location>
</feature>
<organism evidence="4 5">
    <name type="scientific">Arthrobacter glacialis</name>
    <dbReference type="NCBI Taxonomy" id="1664"/>
    <lineage>
        <taxon>Bacteria</taxon>
        <taxon>Bacillati</taxon>
        <taxon>Actinomycetota</taxon>
        <taxon>Actinomycetes</taxon>
        <taxon>Micrococcales</taxon>
        <taxon>Micrococcaceae</taxon>
        <taxon>Arthrobacter</taxon>
    </lineage>
</organism>
<feature type="transmembrane region" description="Helical" evidence="2">
    <location>
        <begin position="105"/>
        <end position="125"/>
    </location>
</feature>
<evidence type="ECO:0000313" key="4">
    <source>
        <dbReference type="EMBL" id="POH72244.1"/>
    </source>
</evidence>
<dbReference type="AlphaFoldDB" id="A0A2S3ZT18"/>
<dbReference type="PANTHER" id="PTHR19372">
    <property type="entry name" value="SULFITE REDUCTASE"/>
    <property type="match status" value="1"/>
</dbReference>
<dbReference type="GO" id="GO:0043546">
    <property type="term" value="F:molybdopterin cofactor binding"/>
    <property type="evidence" value="ECO:0007669"/>
    <property type="project" value="TreeGrafter"/>
</dbReference>
<feature type="domain" description="Oxidoreductase molybdopterin-binding" evidence="3">
    <location>
        <begin position="260"/>
        <end position="412"/>
    </location>
</feature>
<dbReference type="GO" id="GO:0008482">
    <property type="term" value="F:sulfite oxidase activity"/>
    <property type="evidence" value="ECO:0007669"/>
    <property type="project" value="TreeGrafter"/>
</dbReference>
<name>A0A2S3ZT18_ARTGL</name>
<feature type="transmembrane region" description="Helical" evidence="2">
    <location>
        <begin position="20"/>
        <end position="41"/>
    </location>
</feature>
<dbReference type="InterPro" id="IPR014756">
    <property type="entry name" value="Ig_E-set"/>
</dbReference>
<protein>
    <submittedName>
        <fullName evidence="4">Oxidoreductase</fullName>
    </submittedName>
</protein>
<accession>A0A2S3ZT18</accession>
<evidence type="ECO:0000256" key="1">
    <source>
        <dbReference type="SAM" id="MobiDB-lite"/>
    </source>
</evidence>
<feature type="transmembrane region" description="Helical" evidence="2">
    <location>
        <begin position="184"/>
        <end position="206"/>
    </location>
</feature>
<dbReference type="SUPFAM" id="SSF56524">
    <property type="entry name" value="Oxidoreductase molybdopterin-binding domain"/>
    <property type="match status" value="1"/>
</dbReference>
<dbReference type="InterPro" id="IPR036374">
    <property type="entry name" value="OxRdtase_Mopterin-bd_sf"/>
</dbReference>
<dbReference type="GO" id="GO:0020037">
    <property type="term" value="F:heme binding"/>
    <property type="evidence" value="ECO:0007669"/>
    <property type="project" value="TreeGrafter"/>
</dbReference>
<keyword evidence="2" id="KW-1133">Transmembrane helix</keyword>
<feature type="region of interest" description="Disordered" evidence="1">
    <location>
        <begin position="515"/>
        <end position="534"/>
    </location>
</feature>
<dbReference type="GO" id="GO:0006790">
    <property type="term" value="P:sulfur compound metabolic process"/>
    <property type="evidence" value="ECO:0007669"/>
    <property type="project" value="TreeGrafter"/>
</dbReference>
<dbReference type="RefSeq" id="WP_103466906.1">
    <property type="nucleotide sequence ID" value="NZ_PPXC01000015.1"/>
</dbReference>
<reference evidence="4 5" key="1">
    <citation type="submission" date="2018-01" db="EMBL/GenBank/DDBJ databases">
        <title>Arthrobacter sp. nov., from glaciers in China.</title>
        <authorList>
            <person name="Liu Q."/>
            <person name="Xin Y.-H."/>
        </authorList>
    </citation>
    <scope>NUCLEOTIDE SEQUENCE [LARGE SCALE GENOMIC DNA]</scope>
    <source>
        <strain evidence="4 5">HLT2-12-2</strain>
    </source>
</reference>